<dbReference type="PANTHER" id="PTHR33736">
    <property type="entry name" value="F-BOX PROTEIN-RELATED"/>
    <property type="match status" value="1"/>
</dbReference>
<keyword evidence="1" id="KW-1133">Transmembrane helix</keyword>
<reference evidence="2" key="1">
    <citation type="submission" date="2022-12" db="EMBL/GenBank/DDBJ databases">
        <title>Draft genome assemblies for two species of Escallonia (Escalloniales).</title>
        <authorList>
            <person name="Chanderbali A."/>
            <person name="Dervinis C."/>
            <person name="Anghel I."/>
            <person name="Soltis D."/>
            <person name="Soltis P."/>
            <person name="Zapata F."/>
        </authorList>
    </citation>
    <scope>NUCLEOTIDE SEQUENCE</scope>
    <source>
        <strain evidence="2">UCBG92.1500</strain>
        <tissue evidence="2">Leaf</tissue>
    </source>
</reference>
<comment type="caution">
    <text evidence="2">The sequence shown here is derived from an EMBL/GenBank/DDBJ whole genome shotgun (WGS) entry which is preliminary data.</text>
</comment>
<keyword evidence="3" id="KW-1185">Reference proteome</keyword>
<dbReference type="Proteomes" id="UP001187471">
    <property type="component" value="Unassembled WGS sequence"/>
</dbReference>
<proteinExistence type="predicted"/>
<gene>
    <name evidence="2" type="ORF">RJ640_021191</name>
</gene>
<evidence type="ECO:0000313" key="3">
    <source>
        <dbReference type="Proteomes" id="UP001187471"/>
    </source>
</evidence>
<dbReference type="InterPro" id="IPR045283">
    <property type="entry name" value="AT3G44326-like"/>
</dbReference>
<accession>A0AA88RZU7</accession>
<dbReference type="PANTHER" id="PTHR33736:SF13">
    <property type="entry name" value="OS11G0155100 PROTEIN"/>
    <property type="match status" value="1"/>
</dbReference>
<evidence type="ECO:0000256" key="1">
    <source>
        <dbReference type="SAM" id="Phobius"/>
    </source>
</evidence>
<evidence type="ECO:0000313" key="2">
    <source>
        <dbReference type="EMBL" id="KAK2995034.1"/>
    </source>
</evidence>
<dbReference type="InterPro" id="IPR036047">
    <property type="entry name" value="F-box-like_dom_sf"/>
</dbReference>
<name>A0AA88RZU7_9ASTE</name>
<keyword evidence="1" id="KW-0472">Membrane</keyword>
<dbReference type="EMBL" id="JAVXUO010000143">
    <property type="protein sequence ID" value="KAK2995034.1"/>
    <property type="molecule type" value="Genomic_DNA"/>
</dbReference>
<dbReference type="AlphaFoldDB" id="A0AA88RZU7"/>
<keyword evidence="1" id="KW-0812">Transmembrane</keyword>
<evidence type="ECO:0008006" key="4">
    <source>
        <dbReference type="Google" id="ProtNLM"/>
    </source>
</evidence>
<organism evidence="2 3">
    <name type="scientific">Escallonia rubra</name>
    <dbReference type="NCBI Taxonomy" id="112253"/>
    <lineage>
        <taxon>Eukaryota</taxon>
        <taxon>Viridiplantae</taxon>
        <taxon>Streptophyta</taxon>
        <taxon>Embryophyta</taxon>
        <taxon>Tracheophyta</taxon>
        <taxon>Spermatophyta</taxon>
        <taxon>Magnoliopsida</taxon>
        <taxon>eudicotyledons</taxon>
        <taxon>Gunneridae</taxon>
        <taxon>Pentapetalae</taxon>
        <taxon>asterids</taxon>
        <taxon>campanulids</taxon>
        <taxon>Escalloniales</taxon>
        <taxon>Escalloniaceae</taxon>
        <taxon>Escallonia</taxon>
    </lineage>
</organism>
<sequence length="340" mass="37960">MSSTSTTTSAAGGGATGFSTVHPDIIHAHILTRLDGPTLASASAASPQLHALCAEEKLWTDISNSTFPSTDHPRLRQVISTFPDGHRSFFSDAFPTLNNNQRLSPAEHRRSPPASELISAVDIHYQNQLLFSKVEVTDATPEWFTCSPFRLDLLDQKETVTTPVKFEADDNTCRLNLEKNMTLSWVIIDPTRKRAVNLSTRRPVSVQKHWLTGEVQLKYATVIAGDGKTEAAEFIQCSAVVTCGGKEGGELRVSEVSLQLQDMDGKSLSGKDTLVILQDAMDGGRRKSKEGEEKERYEEYLEMNRERTERKQRRERRLDMLCIATGVTIFVAFWAYILLR</sequence>
<protein>
    <recommendedName>
        <fullName evidence="4">F-box protein</fullName>
    </recommendedName>
</protein>
<dbReference type="SUPFAM" id="SSF81383">
    <property type="entry name" value="F-box domain"/>
    <property type="match status" value="1"/>
</dbReference>
<feature type="transmembrane region" description="Helical" evidence="1">
    <location>
        <begin position="320"/>
        <end position="339"/>
    </location>
</feature>